<feature type="region of interest" description="Disordered" evidence="1">
    <location>
        <begin position="752"/>
        <end position="797"/>
    </location>
</feature>
<feature type="region of interest" description="Disordered" evidence="1">
    <location>
        <begin position="478"/>
        <end position="511"/>
    </location>
</feature>
<dbReference type="InterPro" id="IPR014710">
    <property type="entry name" value="RmlC-like_jellyroll"/>
</dbReference>
<comment type="caution">
    <text evidence="4">The sequence shown here is derived from an EMBL/GenBank/DDBJ whole genome shotgun (WGS) entry which is preliminary data.</text>
</comment>
<feature type="compositionally biased region" description="Basic and acidic residues" evidence="1">
    <location>
        <begin position="752"/>
        <end position="763"/>
    </location>
</feature>
<evidence type="ECO:0000256" key="1">
    <source>
        <dbReference type="SAM" id="MobiDB-lite"/>
    </source>
</evidence>
<feature type="compositionally biased region" description="Low complexity" evidence="1">
    <location>
        <begin position="488"/>
        <end position="499"/>
    </location>
</feature>
<dbReference type="OrthoDB" id="421051at2759"/>
<reference evidence="4" key="1">
    <citation type="submission" date="2022-07" db="EMBL/GenBank/DDBJ databases">
        <title>Phylogenomic reconstructions and comparative analyses of Kickxellomycotina fungi.</title>
        <authorList>
            <person name="Reynolds N.K."/>
            <person name="Stajich J.E."/>
            <person name="Barry K."/>
            <person name="Grigoriev I.V."/>
            <person name="Crous P."/>
            <person name="Smith M.E."/>
        </authorList>
    </citation>
    <scope>NUCLEOTIDE SEQUENCE</scope>
    <source>
        <strain evidence="4">BCRC 34297</strain>
    </source>
</reference>
<evidence type="ECO:0000259" key="3">
    <source>
        <dbReference type="PROSITE" id="PS50042"/>
    </source>
</evidence>
<dbReference type="EMBL" id="JANBUH010000639">
    <property type="protein sequence ID" value="KAJ2750056.1"/>
    <property type="molecule type" value="Genomic_DNA"/>
</dbReference>
<sequence length="903" mass="96934">MSAASRYLRRHLSVSSIALCAVLAVLLISMLTPQQYMPGSLVLLSEAATPDSGSSLCGLLEPSQQSKISSVQQTSADFMQWRAGSLTTEQKNIFIRVAHNITSMLGAAVFWIIVAVGIVVVNILLPVIGHIGYVLLYAATPVRATVVLTLLSGVLGLYYFRYYYAAPKKSAANGKGELKSADRADTAFDLHPDVTHSEDSDGTSYMASLEARGTGRQGHHLAGGSAGRGSAGIGFPADFLNMFMKSISIFGYIEEPVFHEFSRQLQTRRLLAGERMFDTEEDRDDQSFYVVIDGQVQIYLADDSAAATPEPMTQPSPTPASELEGSAFSAVGGGMWSEDEDDLSVGDETESSAAILLNVVGPGDVLSSLFSILSLFTAGVPVRRDAQSQHPAPPTSAALAAAATSAARHIDQDLQQQQRQHLTEYALSEAQSHVDYHGVEAAGARASPLMFANLSSEPPSSSTQAPSIASDYERRSSIGSHVFPDPTSSSHAPRASSSAFTGARPGPALGEAKTLRPNIIARATVDTTLAMIPASAFQRVTKLYPKAAAHILQVILTRLQRVTFATLYDYLDLPNELVSIERAISGLARYPLSQKLAGSDVLQQIKDVCAQRAVDSDAGPPLTRASSKRGLAASYLMHLGASSGSLQSSWKISQQNLQAFARSARPKQVPRPPHRSQETILLAEDLDSELGLEFSPGIPVARLGSVQRHRRAGSDSIPSDGLPSNEDINALRRDVLDQLCLSLGLNPHALDGRHSHSHVDGSQRHSNRSSSPISTPTQPSSASVSRRSSAHRRPPRTEHLLPLLQSLKMPGHQHKPMGHTPPLPLAEIPSLVNELDLYHLPDGFVLVEQGQRPEGLYIILDGQVEITHRDSITEFAGGEARMKKPGEAALSEQLAGRTSISKM</sequence>
<feature type="transmembrane region" description="Helical" evidence="2">
    <location>
        <begin position="108"/>
        <end position="128"/>
    </location>
</feature>
<feature type="transmembrane region" description="Helical" evidence="2">
    <location>
        <begin position="135"/>
        <end position="160"/>
    </location>
</feature>
<keyword evidence="2" id="KW-1133">Transmembrane helix</keyword>
<gene>
    <name evidence="4" type="primary">NTE1_1</name>
    <name evidence="4" type="ORF">GGI19_005321</name>
</gene>
<feature type="region of interest" description="Disordered" evidence="1">
    <location>
        <begin position="305"/>
        <end position="324"/>
    </location>
</feature>
<feature type="region of interest" description="Disordered" evidence="1">
    <location>
        <begin position="705"/>
        <end position="725"/>
    </location>
</feature>
<dbReference type="InterPro" id="IPR018490">
    <property type="entry name" value="cNMP-bd_dom_sf"/>
</dbReference>
<evidence type="ECO:0000256" key="2">
    <source>
        <dbReference type="SAM" id="Phobius"/>
    </source>
</evidence>
<organism evidence="4 5">
    <name type="scientific">Coemansia pectinata</name>
    <dbReference type="NCBI Taxonomy" id="1052879"/>
    <lineage>
        <taxon>Eukaryota</taxon>
        <taxon>Fungi</taxon>
        <taxon>Fungi incertae sedis</taxon>
        <taxon>Zoopagomycota</taxon>
        <taxon>Kickxellomycotina</taxon>
        <taxon>Kickxellomycetes</taxon>
        <taxon>Kickxellales</taxon>
        <taxon>Kickxellaceae</taxon>
        <taxon>Coemansia</taxon>
    </lineage>
</organism>
<dbReference type="AlphaFoldDB" id="A0A9W8GW71"/>
<dbReference type="PROSITE" id="PS50042">
    <property type="entry name" value="CNMP_BINDING_3"/>
    <property type="match status" value="1"/>
</dbReference>
<evidence type="ECO:0000313" key="4">
    <source>
        <dbReference type="EMBL" id="KAJ2750056.1"/>
    </source>
</evidence>
<name>A0A9W8GW71_9FUNG</name>
<keyword evidence="2" id="KW-0812">Transmembrane</keyword>
<keyword evidence="2" id="KW-0472">Membrane</keyword>
<accession>A0A9W8GW71</accession>
<feature type="compositionally biased region" description="Low complexity" evidence="1">
    <location>
        <begin position="769"/>
        <end position="787"/>
    </location>
</feature>
<feature type="region of interest" description="Disordered" evidence="1">
    <location>
        <begin position="883"/>
        <end position="903"/>
    </location>
</feature>
<dbReference type="Gene3D" id="2.60.120.10">
    <property type="entry name" value="Jelly Rolls"/>
    <property type="match status" value="2"/>
</dbReference>
<dbReference type="InterPro" id="IPR000595">
    <property type="entry name" value="cNMP-bd_dom"/>
</dbReference>
<dbReference type="SUPFAM" id="SSF51206">
    <property type="entry name" value="cAMP-binding domain-like"/>
    <property type="match status" value="2"/>
</dbReference>
<proteinExistence type="predicted"/>
<keyword evidence="5" id="KW-1185">Reference proteome</keyword>
<feature type="non-terminal residue" evidence="4">
    <location>
        <position position="903"/>
    </location>
</feature>
<protein>
    <submittedName>
        <fullName evidence="4">Phosphatidylcholine and lysophosphatidylcholine phospholipase</fullName>
    </submittedName>
</protein>
<feature type="domain" description="Cyclic nucleotide-binding" evidence="3">
    <location>
        <begin position="823"/>
        <end position="890"/>
    </location>
</feature>
<feature type="transmembrane region" description="Helical" evidence="2">
    <location>
        <begin position="12"/>
        <end position="31"/>
    </location>
</feature>
<dbReference type="Proteomes" id="UP001140011">
    <property type="component" value="Unassembled WGS sequence"/>
</dbReference>
<evidence type="ECO:0000313" key="5">
    <source>
        <dbReference type="Proteomes" id="UP001140011"/>
    </source>
</evidence>